<dbReference type="Pfam" id="PF01638">
    <property type="entry name" value="HxlR"/>
    <property type="match status" value="1"/>
</dbReference>
<reference evidence="5 6" key="1">
    <citation type="submission" date="2019-01" db="EMBL/GenBank/DDBJ databases">
        <title>Sequencing the genomes of 1000 actinobacteria strains.</title>
        <authorList>
            <person name="Klenk H.-P."/>
        </authorList>
    </citation>
    <scope>NUCLEOTIDE SEQUENCE [LARGE SCALE GENOMIC DNA]</scope>
    <source>
        <strain evidence="5 6">DSM 43925</strain>
    </source>
</reference>
<evidence type="ECO:0000313" key="5">
    <source>
        <dbReference type="EMBL" id="RVX38135.1"/>
    </source>
</evidence>
<gene>
    <name evidence="5" type="ORF">EDD27_0428</name>
</gene>
<evidence type="ECO:0000256" key="2">
    <source>
        <dbReference type="ARBA" id="ARBA00023125"/>
    </source>
</evidence>
<protein>
    <submittedName>
        <fullName evidence="5">HxlR family transcriptional regulator</fullName>
    </submittedName>
</protein>
<proteinExistence type="predicted"/>
<dbReference type="AlphaFoldDB" id="A0A438LX82"/>
<dbReference type="InterPro" id="IPR036390">
    <property type="entry name" value="WH_DNA-bd_sf"/>
</dbReference>
<dbReference type="SUPFAM" id="SSF46785">
    <property type="entry name" value="Winged helix' DNA-binding domain"/>
    <property type="match status" value="1"/>
</dbReference>
<dbReference type="GO" id="GO:0003677">
    <property type="term" value="F:DNA binding"/>
    <property type="evidence" value="ECO:0007669"/>
    <property type="project" value="UniProtKB-KW"/>
</dbReference>
<dbReference type="InterPro" id="IPR036388">
    <property type="entry name" value="WH-like_DNA-bd_sf"/>
</dbReference>
<evidence type="ECO:0000259" key="4">
    <source>
        <dbReference type="PROSITE" id="PS51118"/>
    </source>
</evidence>
<keyword evidence="1" id="KW-0805">Transcription regulation</keyword>
<evidence type="ECO:0000313" key="6">
    <source>
        <dbReference type="Proteomes" id="UP000284824"/>
    </source>
</evidence>
<dbReference type="InterPro" id="IPR002577">
    <property type="entry name" value="HTH_HxlR"/>
</dbReference>
<comment type="caution">
    <text evidence="5">The sequence shown here is derived from an EMBL/GenBank/DDBJ whole genome shotgun (WGS) entry which is preliminary data.</text>
</comment>
<feature type="domain" description="HTH hxlR-type" evidence="4">
    <location>
        <begin position="11"/>
        <end position="108"/>
    </location>
</feature>
<sequence>MRRTSFADMSCAIARSLEIVGDWWTPLIIRDVYLGVRRFDDLVTDLGISRNLLTARLDHLVDQQILERRRYQERPPRYEYGLTEAGQDLVPVLMALMAWGNKWAGLTDGPPALLEHRPCGNLFTPLIVCPHCGEQVTADDVKVHPGPGGRVGPGTWVLAERLTQPDVS</sequence>
<dbReference type="PANTHER" id="PTHR33204">
    <property type="entry name" value="TRANSCRIPTIONAL REGULATOR, MARR FAMILY"/>
    <property type="match status" value="1"/>
</dbReference>
<evidence type="ECO:0000256" key="3">
    <source>
        <dbReference type="ARBA" id="ARBA00023163"/>
    </source>
</evidence>
<keyword evidence="2" id="KW-0238">DNA-binding</keyword>
<keyword evidence="6" id="KW-1185">Reference proteome</keyword>
<dbReference type="PANTHER" id="PTHR33204:SF18">
    <property type="entry name" value="TRANSCRIPTIONAL REGULATORY PROTEIN"/>
    <property type="match status" value="1"/>
</dbReference>
<name>A0A438LX82_9ACTN</name>
<dbReference type="OrthoDB" id="9792527at2"/>
<dbReference type="EMBL" id="SAUN01000001">
    <property type="protein sequence ID" value="RVX38135.1"/>
    <property type="molecule type" value="Genomic_DNA"/>
</dbReference>
<dbReference type="Gene3D" id="1.10.10.10">
    <property type="entry name" value="Winged helix-like DNA-binding domain superfamily/Winged helix DNA-binding domain"/>
    <property type="match status" value="1"/>
</dbReference>
<dbReference type="PROSITE" id="PS51118">
    <property type="entry name" value="HTH_HXLR"/>
    <property type="match status" value="1"/>
</dbReference>
<dbReference type="RefSeq" id="WP_127930810.1">
    <property type="nucleotide sequence ID" value="NZ_SAUN01000001.1"/>
</dbReference>
<organism evidence="5 6">
    <name type="scientific">Nonomuraea polychroma</name>
    <dbReference type="NCBI Taxonomy" id="46176"/>
    <lineage>
        <taxon>Bacteria</taxon>
        <taxon>Bacillati</taxon>
        <taxon>Actinomycetota</taxon>
        <taxon>Actinomycetes</taxon>
        <taxon>Streptosporangiales</taxon>
        <taxon>Streptosporangiaceae</taxon>
        <taxon>Nonomuraea</taxon>
    </lineage>
</organism>
<evidence type="ECO:0000256" key="1">
    <source>
        <dbReference type="ARBA" id="ARBA00023015"/>
    </source>
</evidence>
<keyword evidence="3" id="KW-0804">Transcription</keyword>
<accession>A0A438LX82</accession>
<dbReference type="Proteomes" id="UP000284824">
    <property type="component" value="Unassembled WGS sequence"/>
</dbReference>